<feature type="signal peptide" evidence="1">
    <location>
        <begin position="1"/>
        <end position="18"/>
    </location>
</feature>
<evidence type="ECO:0000313" key="2">
    <source>
        <dbReference type="EMBL" id="ETK87412.1"/>
    </source>
</evidence>
<evidence type="ECO:0008006" key="3">
    <source>
        <dbReference type="Google" id="ProtNLM"/>
    </source>
</evidence>
<keyword evidence="1" id="KW-0732">Signal</keyword>
<evidence type="ECO:0000256" key="1">
    <source>
        <dbReference type="SAM" id="SignalP"/>
    </source>
</evidence>
<feature type="chain" id="PRO_5004816192" description="Secreted protein" evidence="1">
    <location>
        <begin position="19"/>
        <end position="78"/>
    </location>
</feature>
<accession>W2GWT9</accession>
<dbReference type="Proteomes" id="UP000053236">
    <property type="component" value="Unassembled WGS sequence"/>
</dbReference>
<name>W2GWT9_PHYNI</name>
<dbReference type="AlphaFoldDB" id="W2GWT9"/>
<dbReference type="EMBL" id="KI686146">
    <property type="protein sequence ID" value="ETK87412.1"/>
    <property type="molecule type" value="Genomic_DNA"/>
</dbReference>
<reference evidence="2" key="1">
    <citation type="submission" date="2013-11" db="EMBL/GenBank/DDBJ databases">
        <title>The Genome Sequence of Phytophthora parasitica CJ02B3.</title>
        <authorList>
            <consortium name="The Broad Institute Genomics Platform"/>
            <person name="Russ C."/>
            <person name="Tyler B."/>
            <person name="Panabieres F."/>
            <person name="Shan W."/>
            <person name="Tripathy S."/>
            <person name="Grunwald N."/>
            <person name="Machado M."/>
            <person name="Johnson C.S."/>
            <person name="Arredondo F."/>
            <person name="Hong C."/>
            <person name="Coffey M."/>
            <person name="Young S.K."/>
            <person name="Zeng Q."/>
            <person name="Gargeya S."/>
            <person name="Fitzgerald M."/>
            <person name="Abouelleil A."/>
            <person name="Alvarado L."/>
            <person name="Chapman S.B."/>
            <person name="Gainer-Dewar J."/>
            <person name="Goldberg J."/>
            <person name="Griggs A."/>
            <person name="Gujja S."/>
            <person name="Hansen M."/>
            <person name="Howarth C."/>
            <person name="Imamovic A."/>
            <person name="Ireland A."/>
            <person name="Larimer J."/>
            <person name="McCowan C."/>
            <person name="Murphy C."/>
            <person name="Pearson M."/>
            <person name="Poon T.W."/>
            <person name="Priest M."/>
            <person name="Roberts A."/>
            <person name="Saif S."/>
            <person name="Shea T."/>
            <person name="Sykes S."/>
            <person name="Wortman J."/>
            <person name="Nusbaum C."/>
            <person name="Birren B."/>
        </authorList>
    </citation>
    <scope>NUCLEOTIDE SEQUENCE [LARGE SCALE GENOMIC DNA]</scope>
    <source>
        <strain evidence="2">CJ02B3</strain>
    </source>
</reference>
<proteinExistence type="predicted"/>
<organism evidence="2">
    <name type="scientific">Phytophthora nicotianae</name>
    <name type="common">Potato buckeye rot agent</name>
    <name type="synonym">Phytophthora parasitica</name>
    <dbReference type="NCBI Taxonomy" id="4792"/>
    <lineage>
        <taxon>Eukaryota</taxon>
        <taxon>Sar</taxon>
        <taxon>Stramenopiles</taxon>
        <taxon>Oomycota</taxon>
        <taxon>Peronosporomycetes</taxon>
        <taxon>Peronosporales</taxon>
        <taxon>Peronosporaceae</taxon>
        <taxon>Phytophthora</taxon>
    </lineage>
</organism>
<sequence length="78" mass="8762">MIKFDLIAFLFFVQVGCTSNNRRSRCDLRVSTGGKTFPHCINDVVGCTVRCMQYSGKVIAVCRVASEAYKRMLLSLVH</sequence>
<protein>
    <recommendedName>
        <fullName evidence="3">Secreted protein</fullName>
    </recommendedName>
</protein>
<gene>
    <name evidence="2" type="ORF">L915_08155</name>
</gene>